<proteinExistence type="predicted"/>
<dbReference type="Gene3D" id="2.40.50.230">
    <property type="entry name" value="Gp5 N-terminal domain"/>
    <property type="match status" value="1"/>
</dbReference>
<organism evidence="2 3">
    <name type="scientific">Psychrobacter glaciei</name>
    <dbReference type="NCBI Taxonomy" id="619771"/>
    <lineage>
        <taxon>Bacteria</taxon>
        <taxon>Pseudomonadati</taxon>
        <taxon>Pseudomonadota</taxon>
        <taxon>Gammaproteobacteria</taxon>
        <taxon>Moraxellales</taxon>
        <taxon>Moraxellaceae</taxon>
        <taxon>Psychrobacter</taxon>
    </lineage>
</organism>
<reference evidence="3" key="1">
    <citation type="journal article" date="2019" name="Int. J. Syst. Evol. Microbiol.">
        <title>The Global Catalogue of Microorganisms (GCM) 10K type strain sequencing project: providing services to taxonomists for standard genome sequencing and annotation.</title>
        <authorList>
            <consortium name="The Broad Institute Genomics Platform"/>
            <consortium name="The Broad Institute Genome Sequencing Center for Infectious Disease"/>
            <person name="Wu L."/>
            <person name="Ma J."/>
        </authorList>
    </citation>
    <scope>NUCLEOTIDE SEQUENCE [LARGE SCALE GENOMIC DNA]</scope>
    <source>
        <strain evidence="3">KCTC 42280</strain>
    </source>
</reference>
<sequence length="191" mass="20790">MQTIAMNAETQRRLHNIATIGTVTHIDADSALMRLAVGDNVTDWVNIPTIAAGSISAWRCPSIGEQYLLVSPSGELANAIPVISLYSDHHPSPSTDPNEIRIRYNNTDFCSIDVVKSQLTMHISETLIRSKTSIVLDTPKTRMTGSLQVDKGIHSDEAIKSDDEVYAKEIKLGNHGHRNVKSGSDTSGDPV</sequence>
<evidence type="ECO:0000259" key="1">
    <source>
        <dbReference type="Pfam" id="PF04717"/>
    </source>
</evidence>
<dbReference type="InterPro" id="IPR013046">
    <property type="entry name" value="GpV/Gp45"/>
</dbReference>
<feature type="domain" description="Gp5/Type VI secretion system Vgr protein OB-fold" evidence="1">
    <location>
        <begin position="20"/>
        <end position="86"/>
    </location>
</feature>
<comment type="caution">
    <text evidence="2">The sequence shown here is derived from an EMBL/GenBank/DDBJ whole genome shotgun (WGS) entry which is preliminary data.</text>
</comment>
<keyword evidence="3" id="KW-1185">Reference proteome</keyword>
<dbReference type="Proteomes" id="UP000610203">
    <property type="component" value="Unassembled WGS sequence"/>
</dbReference>
<name>A0ABQ3GPA0_9GAMM</name>
<dbReference type="InterPro" id="IPR037026">
    <property type="entry name" value="Vgr_OB-fold_dom_sf"/>
</dbReference>
<dbReference type="NCBIfam" id="TIGR01644">
    <property type="entry name" value="phage_P2_V"/>
    <property type="match status" value="1"/>
</dbReference>
<dbReference type="EMBL" id="BMZR01000001">
    <property type="protein sequence ID" value="GHD25643.1"/>
    <property type="molecule type" value="Genomic_DNA"/>
</dbReference>
<dbReference type="Pfam" id="PF04717">
    <property type="entry name" value="Phage_base_V"/>
    <property type="match status" value="1"/>
</dbReference>
<evidence type="ECO:0000313" key="2">
    <source>
        <dbReference type="EMBL" id="GHD25643.1"/>
    </source>
</evidence>
<accession>A0ABQ3GPA0</accession>
<protein>
    <recommendedName>
        <fullName evidence="1">Gp5/Type VI secretion system Vgr protein OB-fold domain-containing protein</fullName>
    </recommendedName>
</protein>
<gene>
    <name evidence="2" type="ORF">GCM10016272_01720</name>
</gene>
<evidence type="ECO:0000313" key="3">
    <source>
        <dbReference type="Proteomes" id="UP000610203"/>
    </source>
</evidence>
<dbReference type="InterPro" id="IPR006531">
    <property type="entry name" value="Gp5/Vgr_OB"/>
</dbReference>